<dbReference type="STRING" id="525245.HMPREF0044_1070"/>
<dbReference type="EMBL" id="ACFG01000030">
    <property type="protein sequence ID" value="EEH64051.1"/>
    <property type="molecule type" value="Genomic_DNA"/>
</dbReference>
<evidence type="ECO:0000313" key="2">
    <source>
        <dbReference type="Proteomes" id="UP000010301"/>
    </source>
</evidence>
<sequence>MGRKNNIPTLQLGYLPHQEHREWGEKIISLPWENWQFKSKLADEPNYQQAQRWVGAIEGPAPAVVFEKPWECNLQTMDLAPINLTESGMLQGAPHYLRFLQKTCQQLQDEGIVLETENLVEDYQGSWMQLGKWWETPQKTGKIWLKIRVGNQWLLVVKYQRKWWLMGSW</sequence>
<dbReference type="HOGENOM" id="CLU_1575126_0_0_11"/>
<gene>
    <name evidence="1" type="ORF">HMPREF0044_1070</name>
</gene>
<accession>C0W0J2</accession>
<proteinExistence type="predicted"/>
<reference evidence="1 2" key="1">
    <citation type="submission" date="2009-01" db="EMBL/GenBank/DDBJ databases">
        <authorList>
            <person name="Qin X."/>
            <person name="Bachman B."/>
            <person name="Battles P."/>
            <person name="Bell A."/>
            <person name="Bess C."/>
            <person name="Bickham C."/>
            <person name="Chaboub L."/>
            <person name="Chen D."/>
            <person name="Coyle M."/>
            <person name="Deiros D.R."/>
            <person name="Dinh H."/>
            <person name="Forbes L."/>
            <person name="Fowler G."/>
            <person name="Francisco L."/>
            <person name="Fu Q."/>
            <person name="Gubbala S."/>
            <person name="Hale W."/>
            <person name="Han Y."/>
            <person name="Hemphill L."/>
            <person name="Highlander S.K."/>
            <person name="Hirani K."/>
            <person name="Hogues M."/>
            <person name="Jackson L."/>
            <person name="Jakkamsetti A."/>
            <person name="Javaid M."/>
            <person name="Jiang H."/>
            <person name="Korchina V."/>
            <person name="Kovar C."/>
            <person name="Lara F."/>
            <person name="Lee S."/>
            <person name="Mata R."/>
            <person name="Mathew T."/>
            <person name="Moen C."/>
            <person name="Morales K."/>
            <person name="Munidasa M."/>
            <person name="Nazareth L."/>
            <person name="Ngo R."/>
            <person name="Nguyen L."/>
            <person name="Okwuonu G."/>
            <person name="Ongeri F."/>
            <person name="Patil S."/>
            <person name="Petrosino J."/>
            <person name="Pham C."/>
            <person name="Pham P."/>
            <person name="Pu L.-L."/>
            <person name="Puazo M."/>
            <person name="Raj R."/>
            <person name="Reid J."/>
            <person name="Rouhana J."/>
            <person name="Saada N."/>
            <person name="Shang Y."/>
            <person name="Simmons D."/>
            <person name="Thornton R."/>
            <person name="Warren J."/>
            <person name="Weissenberger G."/>
            <person name="Zhang J."/>
            <person name="Zhang L."/>
            <person name="Zhou C."/>
            <person name="Zhu D."/>
            <person name="Muzny D."/>
            <person name="Worley K."/>
            <person name="Gibbs R."/>
        </authorList>
    </citation>
    <scope>NUCLEOTIDE SEQUENCE [LARGE SCALE GENOMIC DNA]</scope>
    <source>
        <strain evidence="1 2">DSM 15436</strain>
    </source>
</reference>
<name>C0W0J2_9ACTO</name>
<comment type="caution">
    <text evidence="1">The sequence shown here is derived from an EMBL/GenBank/DDBJ whole genome shotgun (WGS) entry which is preliminary data.</text>
</comment>
<keyword evidence="2" id="KW-1185">Reference proteome</keyword>
<dbReference type="AlphaFoldDB" id="C0W0J2"/>
<evidence type="ECO:0000313" key="1">
    <source>
        <dbReference type="EMBL" id="EEH64051.1"/>
    </source>
</evidence>
<protein>
    <submittedName>
        <fullName evidence="1">Uncharacterized protein</fullName>
    </submittedName>
</protein>
<dbReference type="RefSeq" id="WP_006546842.1">
    <property type="nucleotide sequence ID" value="NZ_DS999543.1"/>
</dbReference>
<dbReference type="Proteomes" id="UP000010301">
    <property type="component" value="Unassembled WGS sequence"/>
</dbReference>
<organism evidence="1 2">
    <name type="scientific">Gleimia coleocanis DSM 15436</name>
    <dbReference type="NCBI Taxonomy" id="525245"/>
    <lineage>
        <taxon>Bacteria</taxon>
        <taxon>Bacillati</taxon>
        <taxon>Actinomycetota</taxon>
        <taxon>Actinomycetes</taxon>
        <taxon>Actinomycetales</taxon>
        <taxon>Actinomycetaceae</taxon>
        <taxon>Gleimia</taxon>
    </lineage>
</organism>
<dbReference type="OrthoDB" id="5244088at2"/>